<evidence type="ECO:0000256" key="1">
    <source>
        <dbReference type="SAM" id="Phobius"/>
    </source>
</evidence>
<keyword evidence="1" id="KW-0472">Membrane</keyword>
<name>X0TVE0_9ZZZZ</name>
<keyword evidence="1" id="KW-1133">Transmembrane helix</keyword>
<feature type="transmembrane region" description="Helical" evidence="1">
    <location>
        <begin position="21"/>
        <end position="45"/>
    </location>
</feature>
<keyword evidence="1" id="KW-0812">Transmembrane</keyword>
<accession>X0TVE0</accession>
<feature type="non-terminal residue" evidence="2">
    <location>
        <position position="112"/>
    </location>
</feature>
<evidence type="ECO:0000313" key="2">
    <source>
        <dbReference type="EMBL" id="GAF91161.1"/>
    </source>
</evidence>
<proteinExistence type="predicted"/>
<dbReference type="EMBL" id="BARS01011550">
    <property type="protein sequence ID" value="GAF91161.1"/>
    <property type="molecule type" value="Genomic_DNA"/>
</dbReference>
<sequence>MKGGDKEFMKLKSIMPKNKKGGVVTATVMGIGGLIIGVIIILVIVSTLRNANLLEADTIYDNATDNLAGNFTDGLDEISSKIPTILLIVAVVFLFGALVLLVRNANQMGIGG</sequence>
<feature type="transmembrane region" description="Helical" evidence="1">
    <location>
        <begin position="82"/>
        <end position="102"/>
    </location>
</feature>
<dbReference type="AlphaFoldDB" id="X0TVE0"/>
<reference evidence="2" key="1">
    <citation type="journal article" date="2014" name="Front. Microbiol.">
        <title>High frequency of phylogenetically diverse reductive dehalogenase-homologous genes in deep subseafloor sedimentary metagenomes.</title>
        <authorList>
            <person name="Kawai M."/>
            <person name="Futagami T."/>
            <person name="Toyoda A."/>
            <person name="Takaki Y."/>
            <person name="Nishi S."/>
            <person name="Hori S."/>
            <person name="Arai W."/>
            <person name="Tsubouchi T."/>
            <person name="Morono Y."/>
            <person name="Uchiyama I."/>
            <person name="Ito T."/>
            <person name="Fujiyama A."/>
            <person name="Inagaki F."/>
            <person name="Takami H."/>
        </authorList>
    </citation>
    <scope>NUCLEOTIDE SEQUENCE</scope>
    <source>
        <strain evidence="2">Expedition CK06-06</strain>
    </source>
</reference>
<protein>
    <submittedName>
        <fullName evidence="2">Uncharacterized protein</fullName>
    </submittedName>
</protein>
<gene>
    <name evidence="2" type="ORF">S01H1_20965</name>
</gene>
<comment type="caution">
    <text evidence="2">The sequence shown here is derived from an EMBL/GenBank/DDBJ whole genome shotgun (WGS) entry which is preliminary data.</text>
</comment>
<organism evidence="2">
    <name type="scientific">marine sediment metagenome</name>
    <dbReference type="NCBI Taxonomy" id="412755"/>
    <lineage>
        <taxon>unclassified sequences</taxon>
        <taxon>metagenomes</taxon>
        <taxon>ecological metagenomes</taxon>
    </lineage>
</organism>